<protein>
    <submittedName>
        <fullName evidence="2">Uncharacterized protein DUF962</fullName>
    </submittedName>
</protein>
<dbReference type="Proteomes" id="UP000295293">
    <property type="component" value="Unassembled WGS sequence"/>
</dbReference>
<evidence type="ECO:0000313" key="3">
    <source>
        <dbReference type="Proteomes" id="UP000295293"/>
    </source>
</evidence>
<dbReference type="Pfam" id="PF06127">
    <property type="entry name" value="Mpo1-like"/>
    <property type="match status" value="1"/>
</dbReference>
<gene>
    <name evidence="2" type="ORF">DFR29_12522</name>
</gene>
<dbReference type="AlphaFoldDB" id="A0A4R6YJY3"/>
<keyword evidence="1" id="KW-0812">Transmembrane</keyword>
<dbReference type="OrthoDB" id="574431at2"/>
<proteinExistence type="predicted"/>
<evidence type="ECO:0000256" key="1">
    <source>
        <dbReference type="SAM" id="Phobius"/>
    </source>
</evidence>
<keyword evidence="1" id="KW-0472">Membrane</keyword>
<feature type="transmembrane region" description="Helical" evidence="1">
    <location>
        <begin position="23"/>
        <end position="45"/>
    </location>
</feature>
<dbReference type="EMBL" id="SNZH01000025">
    <property type="protein sequence ID" value="TDR37360.1"/>
    <property type="molecule type" value="Genomic_DNA"/>
</dbReference>
<feature type="transmembrane region" description="Helical" evidence="1">
    <location>
        <begin position="51"/>
        <end position="70"/>
    </location>
</feature>
<keyword evidence="3" id="KW-1185">Reference proteome</keyword>
<accession>A0A4R6YJY3</accession>
<name>A0A4R6YJY3_9GAMM</name>
<sequence>MAREGGLIAWQWRGYERNHRDRLNLLLHMVAVPAFIAGMLASVRFLTWGKWLPALFAFGFAVLAFLAQGIGHKREAEAPVPFDGPLDFLGRVFVEQFITFPRFVLSGQWTRNLSRG</sequence>
<comment type="caution">
    <text evidence="2">The sequence shown here is derived from an EMBL/GenBank/DDBJ whole genome shotgun (WGS) entry which is preliminary data.</text>
</comment>
<organism evidence="2 3">
    <name type="scientific">Tahibacter aquaticus</name>
    <dbReference type="NCBI Taxonomy" id="520092"/>
    <lineage>
        <taxon>Bacteria</taxon>
        <taxon>Pseudomonadati</taxon>
        <taxon>Pseudomonadota</taxon>
        <taxon>Gammaproteobacteria</taxon>
        <taxon>Lysobacterales</taxon>
        <taxon>Rhodanobacteraceae</taxon>
        <taxon>Tahibacter</taxon>
    </lineage>
</organism>
<dbReference type="RefSeq" id="WP_133821741.1">
    <property type="nucleotide sequence ID" value="NZ_SNZH01000025.1"/>
</dbReference>
<evidence type="ECO:0000313" key="2">
    <source>
        <dbReference type="EMBL" id="TDR37360.1"/>
    </source>
</evidence>
<keyword evidence="1" id="KW-1133">Transmembrane helix</keyword>
<reference evidence="2 3" key="1">
    <citation type="submission" date="2019-03" db="EMBL/GenBank/DDBJ databases">
        <title>Genomic Encyclopedia of Type Strains, Phase IV (KMG-IV): sequencing the most valuable type-strain genomes for metagenomic binning, comparative biology and taxonomic classification.</title>
        <authorList>
            <person name="Goeker M."/>
        </authorList>
    </citation>
    <scope>NUCLEOTIDE SEQUENCE [LARGE SCALE GENOMIC DNA]</scope>
    <source>
        <strain evidence="2 3">DSM 21667</strain>
    </source>
</reference>
<dbReference type="InterPro" id="IPR009305">
    <property type="entry name" value="Mpo1-like"/>
</dbReference>